<feature type="compositionally biased region" description="Low complexity" evidence="1">
    <location>
        <begin position="18"/>
        <end position="33"/>
    </location>
</feature>
<feature type="region of interest" description="Disordered" evidence="1">
    <location>
        <begin position="117"/>
        <end position="161"/>
    </location>
</feature>
<evidence type="ECO:0000256" key="1">
    <source>
        <dbReference type="SAM" id="MobiDB-lite"/>
    </source>
</evidence>
<feature type="region of interest" description="Disordered" evidence="1">
    <location>
        <begin position="18"/>
        <end position="94"/>
    </location>
</feature>
<name>A0A857J2J1_9BURK</name>
<reference evidence="2 3" key="1">
    <citation type="submission" date="2020-01" db="EMBL/GenBank/DDBJ databases">
        <title>Genome sequencing of strain KACC 21265.</title>
        <authorList>
            <person name="Heo J."/>
            <person name="Kim S.-J."/>
            <person name="Kim J.-S."/>
            <person name="Hong S.-B."/>
            <person name="Kwon S.-W."/>
        </authorList>
    </citation>
    <scope>NUCLEOTIDE SEQUENCE [LARGE SCALE GENOMIC DNA]</scope>
    <source>
        <strain evidence="2 3">KACC 21265</strain>
    </source>
</reference>
<dbReference type="KEGG" id="xyk:GT347_07535"/>
<protein>
    <submittedName>
        <fullName evidence="2">Uncharacterized protein</fullName>
    </submittedName>
</protein>
<evidence type="ECO:0000313" key="2">
    <source>
        <dbReference type="EMBL" id="QHI97857.1"/>
    </source>
</evidence>
<dbReference type="RefSeq" id="WP_160551374.1">
    <property type="nucleotide sequence ID" value="NZ_CP047650.1"/>
</dbReference>
<feature type="compositionally biased region" description="Low complexity" evidence="1">
    <location>
        <begin position="117"/>
        <end position="135"/>
    </location>
</feature>
<feature type="compositionally biased region" description="Polar residues" evidence="1">
    <location>
        <begin position="55"/>
        <end position="77"/>
    </location>
</feature>
<feature type="compositionally biased region" description="Basic and acidic residues" evidence="1">
    <location>
        <begin position="83"/>
        <end position="94"/>
    </location>
</feature>
<dbReference type="AlphaFoldDB" id="A0A857J2J1"/>
<gene>
    <name evidence="2" type="ORF">GT347_07535</name>
</gene>
<organism evidence="2 3">
    <name type="scientific">Xylophilus rhododendri</name>
    <dbReference type="NCBI Taxonomy" id="2697032"/>
    <lineage>
        <taxon>Bacteria</taxon>
        <taxon>Pseudomonadati</taxon>
        <taxon>Pseudomonadota</taxon>
        <taxon>Betaproteobacteria</taxon>
        <taxon>Burkholderiales</taxon>
        <taxon>Xylophilus</taxon>
    </lineage>
</organism>
<keyword evidence="3" id="KW-1185">Reference proteome</keyword>
<dbReference type="Proteomes" id="UP000464787">
    <property type="component" value="Chromosome"/>
</dbReference>
<sequence length="161" mass="16592">MQISPVDRSIAVVVKADGAGATASGTSSQAETAKAAAEPLRAGVTHPSSEKSDYLTVSNGAKTADTPSADASNSDWASTAKAAAEKKEKEKEAIKPPLYQLLIDQFNSLWRASAQAVDATTQAQALAQATKQSQQDANGKSAPLVYTDPSKVRKTGSTEGA</sequence>
<dbReference type="EMBL" id="CP047650">
    <property type="protein sequence ID" value="QHI97857.1"/>
    <property type="molecule type" value="Genomic_DNA"/>
</dbReference>
<accession>A0A857J2J1</accession>
<evidence type="ECO:0000313" key="3">
    <source>
        <dbReference type="Proteomes" id="UP000464787"/>
    </source>
</evidence>
<proteinExistence type="predicted"/>